<reference evidence="1 2" key="1">
    <citation type="submission" date="2023-03" db="EMBL/GenBank/DDBJ databases">
        <title>High-quality genome of Scylla paramamosain provides insights in environmental adaptation.</title>
        <authorList>
            <person name="Zhang L."/>
        </authorList>
    </citation>
    <scope>NUCLEOTIDE SEQUENCE [LARGE SCALE GENOMIC DNA]</scope>
    <source>
        <strain evidence="1">LZ_2023a</strain>
        <tissue evidence="1">Muscle</tissue>
    </source>
</reference>
<dbReference type="Proteomes" id="UP001487740">
    <property type="component" value="Unassembled WGS sequence"/>
</dbReference>
<keyword evidence="2" id="KW-1185">Reference proteome</keyword>
<protein>
    <submittedName>
        <fullName evidence="1">Uncharacterized protein</fullName>
    </submittedName>
</protein>
<gene>
    <name evidence="1" type="ORF">O3P69_016819</name>
</gene>
<accession>A0AAW0SZW5</accession>
<evidence type="ECO:0000313" key="1">
    <source>
        <dbReference type="EMBL" id="KAK8380484.1"/>
    </source>
</evidence>
<organism evidence="1 2">
    <name type="scientific">Scylla paramamosain</name>
    <name type="common">Mud crab</name>
    <dbReference type="NCBI Taxonomy" id="85552"/>
    <lineage>
        <taxon>Eukaryota</taxon>
        <taxon>Metazoa</taxon>
        <taxon>Ecdysozoa</taxon>
        <taxon>Arthropoda</taxon>
        <taxon>Crustacea</taxon>
        <taxon>Multicrustacea</taxon>
        <taxon>Malacostraca</taxon>
        <taxon>Eumalacostraca</taxon>
        <taxon>Eucarida</taxon>
        <taxon>Decapoda</taxon>
        <taxon>Pleocyemata</taxon>
        <taxon>Brachyura</taxon>
        <taxon>Eubrachyura</taxon>
        <taxon>Portunoidea</taxon>
        <taxon>Portunidae</taxon>
        <taxon>Portuninae</taxon>
        <taxon>Scylla</taxon>
    </lineage>
</organism>
<name>A0AAW0SZW5_SCYPA</name>
<proteinExistence type="predicted"/>
<evidence type="ECO:0000313" key="2">
    <source>
        <dbReference type="Proteomes" id="UP001487740"/>
    </source>
</evidence>
<comment type="caution">
    <text evidence="1">The sequence shown here is derived from an EMBL/GenBank/DDBJ whole genome shotgun (WGS) entry which is preliminary data.</text>
</comment>
<dbReference type="AlphaFoldDB" id="A0AAW0SZW5"/>
<sequence length="66" mass="7206">MSGKKKNIYIVSGDLSLPIIPGHLPIAHLPPLTHEGQRNAPWSTVQVTFILAVGWSGRFTQTWQGG</sequence>
<dbReference type="EMBL" id="JARAKH010000042">
    <property type="protein sequence ID" value="KAK8380484.1"/>
    <property type="molecule type" value="Genomic_DNA"/>
</dbReference>